<proteinExistence type="predicted"/>
<dbReference type="WBParaSite" id="ES5_v2.g8661.t1">
    <property type="protein sequence ID" value="ES5_v2.g8661.t1"/>
    <property type="gene ID" value="ES5_v2.g8661"/>
</dbReference>
<evidence type="ECO:0000313" key="1">
    <source>
        <dbReference type="Proteomes" id="UP000887579"/>
    </source>
</evidence>
<reference evidence="2" key="1">
    <citation type="submission" date="2022-11" db="UniProtKB">
        <authorList>
            <consortium name="WormBaseParasite"/>
        </authorList>
    </citation>
    <scope>IDENTIFICATION</scope>
</reference>
<name>A0AC34GV32_9BILA</name>
<dbReference type="Proteomes" id="UP000887579">
    <property type="component" value="Unplaced"/>
</dbReference>
<organism evidence="1 2">
    <name type="scientific">Panagrolaimus sp. ES5</name>
    <dbReference type="NCBI Taxonomy" id="591445"/>
    <lineage>
        <taxon>Eukaryota</taxon>
        <taxon>Metazoa</taxon>
        <taxon>Ecdysozoa</taxon>
        <taxon>Nematoda</taxon>
        <taxon>Chromadorea</taxon>
        <taxon>Rhabditida</taxon>
        <taxon>Tylenchina</taxon>
        <taxon>Panagrolaimomorpha</taxon>
        <taxon>Panagrolaimoidea</taxon>
        <taxon>Panagrolaimidae</taxon>
        <taxon>Panagrolaimus</taxon>
    </lineage>
</organism>
<sequence length="138" mass="16292">MSDANRNASSRFPEIVSEEQKFREHLRKVLEEENIYGLENELKFGTTPSKNQFCFVTTFMDGIYYVRMIVDTNKICSWIVDHNGKNICLPVCPCEYVYSKQEFHSFEEARQTVAEKHQKYQNGTLKFADDEKTMYSNY</sequence>
<evidence type="ECO:0000313" key="2">
    <source>
        <dbReference type="WBParaSite" id="ES5_v2.g8661.t1"/>
    </source>
</evidence>
<protein>
    <submittedName>
        <fullName evidence="2">Uncharacterized protein</fullName>
    </submittedName>
</protein>
<accession>A0AC34GV32</accession>